<accession>A0A6J5PZH2</accession>
<organism evidence="1">
    <name type="scientific">uncultured Caudovirales phage</name>
    <dbReference type="NCBI Taxonomy" id="2100421"/>
    <lineage>
        <taxon>Viruses</taxon>
        <taxon>Duplodnaviria</taxon>
        <taxon>Heunggongvirae</taxon>
        <taxon>Uroviricota</taxon>
        <taxon>Caudoviricetes</taxon>
        <taxon>Peduoviridae</taxon>
        <taxon>Maltschvirus</taxon>
        <taxon>Maltschvirus maltsch</taxon>
    </lineage>
</organism>
<name>A0A6J5PZH2_9CAUD</name>
<protein>
    <submittedName>
        <fullName evidence="1">Uncharacterized protein</fullName>
    </submittedName>
</protein>
<proteinExistence type="predicted"/>
<evidence type="ECO:0000313" key="1">
    <source>
        <dbReference type="EMBL" id="CAB4175556.1"/>
    </source>
</evidence>
<sequence length="55" mass="6332">MKYILNHAMYILEKVTDTRIICDNCGWNWAIVDGGDDLYVCHKCGNDNEPIDTLK</sequence>
<reference evidence="1" key="1">
    <citation type="submission" date="2020-05" db="EMBL/GenBank/DDBJ databases">
        <authorList>
            <person name="Chiriac C."/>
            <person name="Salcher M."/>
            <person name="Ghai R."/>
            <person name="Kavagutti S V."/>
        </authorList>
    </citation>
    <scope>NUCLEOTIDE SEQUENCE</scope>
</reference>
<gene>
    <name evidence="1" type="ORF">UFOVP972_249</name>
</gene>
<dbReference type="SUPFAM" id="SSF57783">
    <property type="entry name" value="Zinc beta-ribbon"/>
    <property type="match status" value="1"/>
</dbReference>
<dbReference type="EMBL" id="LR796923">
    <property type="protein sequence ID" value="CAB4175556.1"/>
    <property type="molecule type" value="Genomic_DNA"/>
</dbReference>